<keyword evidence="1" id="KW-0802">TPR repeat</keyword>
<dbReference type="Proteomes" id="UP001221302">
    <property type="component" value="Unassembled WGS sequence"/>
</dbReference>
<evidence type="ECO:0000256" key="2">
    <source>
        <dbReference type="SAM" id="Phobius"/>
    </source>
</evidence>
<dbReference type="AlphaFoldDB" id="A0AAE3P206"/>
<dbReference type="Gene3D" id="1.25.40.10">
    <property type="entry name" value="Tetratricopeptide repeat domain"/>
    <property type="match status" value="4"/>
</dbReference>
<sequence>MNYKFRYKNKFSANANLSRNNMFATLLRFLNVVLNFFNRRSILSNFQVMVRQSRQSRDHHDIWWIVILIQTLLGLSKDDDIVQTKSFNNHHKKNKSINFIALIKQLGLVIFFSNSLIFSQLQNLDNKFRLAQSYEFAGQFDKAENIYRELYQIQPFNNIYFEALNKSLISQKKYDEAISFIEEKIKTQPADVSNYGLLGTVYFMKDDIKKAYEVWENGIATNPKSYVVYRIIANYALENRAYEKAIEFLNQGKKIASDQYTFSLDLANIYALNMNFENAANEFCELLITNPEFIQMIKSRIATYISRPQAAEQTINAINKFLKSKSKIEILDLLASIYQQIGNYEKAFEVVDKMENDFNGNGSQYYFFALESFKSKNYNTALKSFEAILNKYPNSNYEASARIGFSKTKEEILNEKSFSKDELWKPITLQQIKFEQEYKQLIISYQKFIDEFKNNSNSAEAYFRIAEIYKNRLLDFEKADSVYHLIELQFPYTNYSVLSLINRAKIYIQQNKLDTAETLLFKVFQNSKSEPQNISEANFLLGKINFWLGKFSEAVSYFQRTSKNLEDDFANDALENLFIINSTKKDSVNLAKYAFAELLLQQRKEEKAIIEFKTLSENDNLFLINQFAKYKLAEILVFFNKFFEAEELLENLSKNQENPLFSEKSMFLLAQTQKYGEKNFVKAKKTYAQLLEFYPNSLYFDRVREELNAISN</sequence>
<dbReference type="PROSITE" id="PS50005">
    <property type="entry name" value="TPR"/>
    <property type="match status" value="2"/>
</dbReference>
<keyword evidence="2" id="KW-0472">Membrane</keyword>
<gene>
    <name evidence="3" type="ORF">P0M35_05395</name>
</gene>
<name>A0AAE3P206_9BACT</name>
<comment type="caution">
    <text evidence="3">The sequence shown here is derived from an EMBL/GenBank/DDBJ whole genome shotgun (WGS) entry which is preliminary data.</text>
</comment>
<reference evidence="3" key="1">
    <citation type="submission" date="2023-03" db="EMBL/GenBank/DDBJ databases">
        <title>Stygiobacter electus gen. nov., sp. nov., facultatively anaerobic thermotolerant bacterium of the class Ignavibacteria from a well of Yessentuki mineral water deposit.</title>
        <authorList>
            <person name="Podosokorskaya O.A."/>
            <person name="Elcheninov A.G."/>
            <person name="Petrova N.F."/>
            <person name="Zavarzina D.G."/>
            <person name="Kublanov I.V."/>
            <person name="Merkel A.Y."/>
        </authorList>
    </citation>
    <scope>NUCLEOTIDE SEQUENCE</scope>
    <source>
        <strain evidence="3">09-Me</strain>
    </source>
</reference>
<dbReference type="GO" id="GO:0051301">
    <property type="term" value="P:cell division"/>
    <property type="evidence" value="ECO:0007669"/>
    <property type="project" value="TreeGrafter"/>
</dbReference>
<protein>
    <submittedName>
        <fullName evidence="3">Tetratricopeptide repeat protein</fullName>
    </submittedName>
</protein>
<evidence type="ECO:0000313" key="4">
    <source>
        <dbReference type="Proteomes" id="UP001221302"/>
    </source>
</evidence>
<dbReference type="InterPro" id="IPR011990">
    <property type="entry name" value="TPR-like_helical_dom_sf"/>
</dbReference>
<feature type="repeat" description="TPR" evidence="1">
    <location>
        <begin position="124"/>
        <end position="157"/>
    </location>
</feature>
<dbReference type="SMART" id="SM00028">
    <property type="entry name" value="TPR"/>
    <property type="match status" value="7"/>
</dbReference>
<feature type="repeat" description="TPR" evidence="1">
    <location>
        <begin position="192"/>
        <end position="225"/>
    </location>
</feature>
<evidence type="ECO:0000256" key="1">
    <source>
        <dbReference type="PROSITE-ProRule" id="PRU00339"/>
    </source>
</evidence>
<evidence type="ECO:0000313" key="3">
    <source>
        <dbReference type="EMBL" id="MDF1611573.1"/>
    </source>
</evidence>
<keyword evidence="4" id="KW-1185">Reference proteome</keyword>
<dbReference type="RefSeq" id="WP_321535340.1">
    <property type="nucleotide sequence ID" value="NZ_JARGDL010000005.1"/>
</dbReference>
<dbReference type="PANTHER" id="PTHR12558">
    <property type="entry name" value="CELL DIVISION CYCLE 16,23,27"/>
    <property type="match status" value="1"/>
</dbReference>
<dbReference type="PANTHER" id="PTHR12558:SF13">
    <property type="entry name" value="CELL DIVISION CYCLE PROTEIN 27 HOMOLOG"/>
    <property type="match status" value="1"/>
</dbReference>
<feature type="transmembrane region" description="Helical" evidence="2">
    <location>
        <begin position="97"/>
        <end position="118"/>
    </location>
</feature>
<dbReference type="EMBL" id="JARGDL010000005">
    <property type="protein sequence ID" value="MDF1611573.1"/>
    <property type="molecule type" value="Genomic_DNA"/>
</dbReference>
<accession>A0AAE3P206</accession>
<dbReference type="Pfam" id="PF13181">
    <property type="entry name" value="TPR_8"/>
    <property type="match status" value="1"/>
</dbReference>
<dbReference type="Pfam" id="PF13174">
    <property type="entry name" value="TPR_6"/>
    <property type="match status" value="2"/>
</dbReference>
<dbReference type="SUPFAM" id="SSF48452">
    <property type="entry name" value="TPR-like"/>
    <property type="match status" value="4"/>
</dbReference>
<organism evidence="3 4">
    <name type="scientific">Stygiobacter electus</name>
    <dbReference type="NCBI Taxonomy" id="3032292"/>
    <lineage>
        <taxon>Bacteria</taxon>
        <taxon>Pseudomonadati</taxon>
        <taxon>Ignavibacteriota</taxon>
        <taxon>Ignavibacteria</taxon>
        <taxon>Ignavibacteriales</taxon>
        <taxon>Melioribacteraceae</taxon>
        <taxon>Stygiobacter</taxon>
    </lineage>
</organism>
<proteinExistence type="predicted"/>
<keyword evidence="2" id="KW-1133">Transmembrane helix</keyword>
<keyword evidence="2" id="KW-0812">Transmembrane</keyword>
<dbReference type="InterPro" id="IPR019734">
    <property type="entry name" value="TPR_rpt"/>
</dbReference>